<protein>
    <submittedName>
        <fullName evidence="1 2">Putative leucine-rich repeat receptor protein kinase family protein</fullName>
    </submittedName>
</protein>
<dbReference type="EnsemblMetazoa" id="ASIC019554-RA">
    <property type="protein sequence ID" value="ASIC019554-PA"/>
    <property type="gene ID" value="ASIC019554"/>
</dbReference>
<name>A0A084WMC3_ANOSI</name>
<keyword evidence="1" id="KW-0418">Kinase</keyword>
<evidence type="ECO:0000313" key="3">
    <source>
        <dbReference type="Proteomes" id="UP000030765"/>
    </source>
</evidence>
<reference evidence="1 3" key="1">
    <citation type="journal article" date="2014" name="BMC Genomics">
        <title>Genome sequence of Anopheles sinensis provides insight into genetics basis of mosquito competence for malaria parasites.</title>
        <authorList>
            <person name="Zhou D."/>
            <person name="Zhang D."/>
            <person name="Ding G."/>
            <person name="Shi L."/>
            <person name="Hou Q."/>
            <person name="Ye Y."/>
            <person name="Xu Y."/>
            <person name="Zhou H."/>
            <person name="Xiong C."/>
            <person name="Li S."/>
            <person name="Yu J."/>
            <person name="Hong S."/>
            <person name="Yu X."/>
            <person name="Zou P."/>
            <person name="Chen C."/>
            <person name="Chang X."/>
            <person name="Wang W."/>
            <person name="Lv Y."/>
            <person name="Sun Y."/>
            <person name="Ma L."/>
            <person name="Shen B."/>
            <person name="Zhu C."/>
        </authorList>
    </citation>
    <scope>NUCLEOTIDE SEQUENCE [LARGE SCALE GENOMIC DNA]</scope>
</reference>
<accession>A0A084WMC3</accession>
<dbReference type="VEuPathDB" id="VectorBase:ASIC019554"/>
<dbReference type="AlphaFoldDB" id="A0A084WMC3"/>
<proteinExistence type="predicted"/>
<dbReference type="EMBL" id="KE525352">
    <property type="protein sequence ID" value="KFB51367.1"/>
    <property type="molecule type" value="Genomic_DNA"/>
</dbReference>
<evidence type="ECO:0000313" key="2">
    <source>
        <dbReference type="EnsemblMetazoa" id="ASIC019554-PA"/>
    </source>
</evidence>
<keyword evidence="1" id="KW-0808">Transferase</keyword>
<keyword evidence="3" id="KW-1185">Reference proteome</keyword>
<keyword evidence="1" id="KW-0675">Receptor</keyword>
<evidence type="ECO:0000313" key="1">
    <source>
        <dbReference type="EMBL" id="KFB51367.1"/>
    </source>
</evidence>
<organism evidence="1">
    <name type="scientific">Anopheles sinensis</name>
    <name type="common">Mosquito</name>
    <dbReference type="NCBI Taxonomy" id="74873"/>
    <lineage>
        <taxon>Eukaryota</taxon>
        <taxon>Metazoa</taxon>
        <taxon>Ecdysozoa</taxon>
        <taxon>Arthropoda</taxon>
        <taxon>Hexapoda</taxon>
        <taxon>Insecta</taxon>
        <taxon>Pterygota</taxon>
        <taxon>Neoptera</taxon>
        <taxon>Endopterygota</taxon>
        <taxon>Diptera</taxon>
        <taxon>Nematocera</taxon>
        <taxon>Culicoidea</taxon>
        <taxon>Culicidae</taxon>
        <taxon>Anophelinae</taxon>
        <taxon>Anopheles</taxon>
    </lineage>
</organism>
<dbReference type="Proteomes" id="UP000030765">
    <property type="component" value="Unassembled WGS sequence"/>
</dbReference>
<gene>
    <name evidence="1" type="ORF">ZHAS_00019554</name>
</gene>
<sequence>MHDAFKHQLEQIFSSRSFSMFTWESCLVLWWPHTDVTGCLMGKTSTLKAARTLASSKFTGRKCRFHWTLAVLGLSLMKGNRAPHQVDRKVDIPNSGVFRNDWKI</sequence>
<dbReference type="EMBL" id="ATLV01024422">
    <property type="status" value="NOT_ANNOTATED_CDS"/>
    <property type="molecule type" value="Genomic_DNA"/>
</dbReference>
<reference evidence="2" key="2">
    <citation type="submission" date="2020-05" db="UniProtKB">
        <authorList>
            <consortium name="EnsemblMetazoa"/>
        </authorList>
    </citation>
    <scope>IDENTIFICATION</scope>
</reference>
<dbReference type="GO" id="GO:0016301">
    <property type="term" value="F:kinase activity"/>
    <property type="evidence" value="ECO:0007669"/>
    <property type="project" value="UniProtKB-KW"/>
</dbReference>